<evidence type="ECO:0000313" key="11">
    <source>
        <dbReference type="Proteomes" id="UP000198287"/>
    </source>
</evidence>
<proteinExistence type="predicted"/>
<dbReference type="GO" id="GO:0006412">
    <property type="term" value="P:translation"/>
    <property type="evidence" value="ECO:0007669"/>
    <property type="project" value="UniProtKB-KW"/>
</dbReference>
<dbReference type="InterPro" id="IPR002547">
    <property type="entry name" value="tRNA-bd_dom"/>
</dbReference>
<dbReference type="OrthoDB" id="197206at2759"/>
<reference evidence="10 11" key="1">
    <citation type="submission" date="2015-12" db="EMBL/GenBank/DDBJ databases">
        <title>The genome of Folsomia candida.</title>
        <authorList>
            <person name="Faddeeva A."/>
            <person name="Derks M.F."/>
            <person name="Anvar Y."/>
            <person name="Smit S."/>
            <person name="Van Straalen N."/>
            <person name="Roelofs D."/>
        </authorList>
    </citation>
    <scope>NUCLEOTIDE SEQUENCE [LARGE SCALE GENOMIC DNA]</scope>
    <source>
        <strain evidence="10 11">VU population</strain>
        <tissue evidence="10">Whole body</tissue>
    </source>
</reference>
<feature type="coiled-coil region" evidence="7">
    <location>
        <begin position="65"/>
        <end position="134"/>
    </location>
</feature>
<dbReference type="AlphaFoldDB" id="A0A226DFC5"/>
<dbReference type="EMBL" id="LNIX01000021">
    <property type="protein sequence ID" value="OXA43554.1"/>
    <property type="molecule type" value="Genomic_DNA"/>
</dbReference>
<dbReference type="PANTHER" id="PTHR11586">
    <property type="entry name" value="TRNA-AMINOACYLATION COFACTOR ARC1 FAMILY MEMBER"/>
    <property type="match status" value="1"/>
</dbReference>
<name>A0A226DFC5_FOLCA</name>
<keyword evidence="2" id="KW-0963">Cytoplasm</keyword>
<dbReference type="SUPFAM" id="SSF50249">
    <property type="entry name" value="Nucleic acid-binding proteins"/>
    <property type="match status" value="1"/>
</dbReference>
<gene>
    <name evidence="10" type="ORF">Fcan01_21368</name>
</gene>
<evidence type="ECO:0000256" key="2">
    <source>
        <dbReference type="ARBA" id="ARBA00022490"/>
    </source>
</evidence>
<evidence type="ECO:0000256" key="3">
    <source>
        <dbReference type="ARBA" id="ARBA00022555"/>
    </source>
</evidence>
<protein>
    <submittedName>
        <fullName evidence="10">Aminoacyl tRNA synthase complex-interacting multifunctional protein 1</fullName>
    </submittedName>
</protein>
<keyword evidence="5" id="KW-0648">Protein biosynthesis</keyword>
<keyword evidence="7" id="KW-0175">Coiled coil</keyword>
<dbReference type="CDD" id="cd02799">
    <property type="entry name" value="tRNA_bind_EMAP-II_like"/>
    <property type="match status" value="1"/>
</dbReference>
<keyword evidence="11" id="KW-1185">Reference proteome</keyword>
<evidence type="ECO:0000256" key="1">
    <source>
        <dbReference type="ARBA" id="ARBA00004496"/>
    </source>
</evidence>
<feature type="compositionally biased region" description="Polar residues" evidence="8">
    <location>
        <begin position="208"/>
        <end position="220"/>
    </location>
</feature>
<evidence type="ECO:0000259" key="9">
    <source>
        <dbReference type="PROSITE" id="PS50886"/>
    </source>
</evidence>
<evidence type="ECO:0000256" key="6">
    <source>
        <dbReference type="PROSITE-ProRule" id="PRU00209"/>
    </source>
</evidence>
<feature type="compositionally biased region" description="Low complexity" evidence="8">
    <location>
        <begin position="190"/>
        <end position="205"/>
    </location>
</feature>
<organism evidence="10 11">
    <name type="scientific">Folsomia candida</name>
    <name type="common">Springtail</name>
    <dbReference type="NCBI Taxonomy" id="158441"/>
    <lineage>
        <taxon>Eukaryota</taxon>
        <taxon>Metazoa</taxon>
        <taxon>Ecdysozoa</taxon>
        <taxon>Arthropoda</taxon>
        <taxon>Hexapoda</taxon>
        <taxon>Collembola</taxon>
        <taxon>Entomobryomorpha</taxon>
        <taxon>Isotomoidea</taxon>
        <taxon>Isotomidae</taxon>
        <taxon>Proisotominae</taxon>
        <taxon>Folsomia</taxon>
    </lineage>
</organism>
<dbReference type="PROSITE" id="PS50886">
    <property type="entry name" value="TRBD"/>
    <property type="match status" value="1"/>
</dbReference>
<dbReference type="GO" id="GO:0005737">
    <property type="term" value="C:cytoplasm"/>
    <property type="evidence" value="ECO:0007669"/>
    <property type="project" value="UniProtKB-SubCell"/>
</dbReference>
<comment type="caution">
    <text evidence="10">The sequence shown here is derived from an EMBL/GenBank/DDBJ whole genome shotgun (WGS) entry which is preliminary data.</text>
</comment>
<dbReference type="GO" id="GO:0000049">
    <property type="term" value="F:tRNA binding"/>
    <property type="evidence" value="ECO:0007669"/>
    <property type="project" value="UniProtKB-UniRule"/>
</dbReference>
<evidence type="ECO:0000256" key="7">
    <source>
        <dbReference type="SAM" id="Coils"/>
    </source>
</evidence>
<evidence type="ECO:0000256" key="4">
    <source>
        <dbReference type="ARBA" id="ARBA00022884"/>
    </source>
</evidence>
<dbReference type="Proteomes" id="UP000198287">
    <property type="component" value="Unassembled WGS sequence"/>
</dbReference>
<dbReference type="FunFam" id="2.40.50.140:FF:000047">
    <property type="entry name" value="tyrosine--tRNA ligase, cytoplasmic isoform X2"/>
    <property type="match status" value="1"/>
</dbReference>
<evidence type="ECO:0000313" key="10">
    <source>
        <dbReference type="EMBL" id="OXA43554.1"/>
    </source>
</evidence>
<dbReference type="STRING" id="158441.A0A226DFC5"/>
<accession>A0A226DFC5</accession>
<dbReference type="PANTHER" id="PTHR11586:SF33">
    <property type="entry name" value="AMINOACYL TRNA SYNTHASE COMPLEX-INTERACTING MULTIFUNCTIONAL PROTEIN 1"/>
    <property type="match status" value="1"/>
</dbReference>
<comment type="subcellular location">
    <subcellularLocation>
        <location evidence="1">Cytoplasm</location>
    </subcellularLocation>
</comment>
<dbReference type="InterPro" id="IPR051270">
    <property type="entry name" value="Tyrosine-tRNA_ligase_regulator"/>
</dbReference>
<dbReference type="Pfam" id="PF01588">
    <property type="entry name" value="tRNA_bind"/>
    <property type="match status" value="1"/>
</dbReference>
<feature type="domain" description="TRNA-binding" evidence="9">
    <location>
        <begin position="256"/>
        <end position="357"/>
    </location>
</feature>
<evidence type="ECO:0000256" key="5">
    <source>
        <dbReference type="ARBA" id="ARBA00022917"/>
    </source>
</evidence>
<sequence>MIVVTLRPFALINSALRQLLGNTQSLALQTKRGVNICCKSTISVHQHDSSPLTCRNTNISRSKVIMNNNEQMDRLEKNAQLAENIIADIYSKLSELEKSGCSVGTTTSVATPELLNLRQENENLRLEVAKWKELLLLREIRNGGKVVLGNTEDVDKGMKKCVSEGTGLKLNKSEPGMTMTNNKGGKHGGSSKSSAALSRSRSPARIGSGTQQLQPNQVGGKTSKPEVSKKGKGGGNSSSSQPPPPPPAAAGDDQVDVSKLDFRIGLIRACDPHPDADSLYVEKIDLGEGKDRTIISGLVKHVPIEEMRNRLVVVLANLKPAKMRGIFSEGMVMCASGPEKVEILLPPEGSVPGDVVQVDNFPRAPEAVLNPKKKIWETVAPELKTNEKKEATYKGTFLWRVEGKGVVTTSTLTNTMIK</sequence>
<keyword evidence="3 6" id="KW-0820">tRNA-binding</keyword>
<keyword evidence="4 6" id="KW-0694">RNA-binding</keyword>
<evidence type="ECO:0000256" key="8">
    <source>
        <dbReference type="SAM" id="MobiDB-lite"/>
    </source>
</evidence>
<feature type="region of interest" description="Disordered" evidence="8">
    <location>
        <begin position="165"/>
        <end position="253"/>
    </location>
</feature>
<dbReference type="InterPro" id="IPR012340">
    <property type="entry name" value="NA-bd_OB-fold"/>
</dbReference>
<dbReference type="Gene3D" id="2.40.50.140">
    <property type="entry name" value="Nucleic acid-binding proteins"/>
    <property type="match status" value="1"/>
</dbReference>